<reference evidence="3" key="2">
    <citation type="submission" date="2025-09" db="UniProtKB">
        <authorList>
            <consortium name="Ensembl"/>
        </authorList>
    </citation>
    <scope>IDENTIFICATION</scope>
</reference>
<dbReference type="Pfam" id="PF05461">
    <property type="entry name" value="ApoL"/>
    <property type="match status" value="2"/>
</dbReference>
<organism evidence="3 4">
    <name type="scientific">Mus spicilegus</name>
    <name type="common">Mound-building mouse</name>
    <dbReference type="NCBI Taxonomy" id="10103"/>
    <lineage>
        <taxon>Eukaryota</taxon>
        <taxon>Metazoa</taxon>
        <taxon>Chordata</taxon>
        <taxon>Craniata</taxon>
        <taxon>Vertebrata</taxon>
        <taxon>Euteleostomi</taxon>
        <taxon>Mammalia</taxon>
        <taxon>Eutheria</taxon>
        <taxon>Euarchontoglires</taxon>
        <taxon>Glires</taxon>
        <taxon>Rodentia</taxon>
        <taxon>Myomorpha</taxon>
        <taxon>Muroidea</taxon>
        <taxon>Muridae</taxon>
        <taxon>Murinae</taxon>
        <taxon>Mus</taxon>
        <taxon>Mus</taxon>
    </lineage>
</organism>
<dbReference type="InterPro" id="IPR008405">
    <property type="entry name" value="ApoL"/>
</dbReference>
<dbReference type="GO" id="GO:0008289">
    <property type="term" value="F:lipid binding"/>
    <property type="evidence" value="ECO:0007669"/>
    <property type="project" value="InterPro"/>
</dbReference>
<dbReference type="Ensembl" id="ENSMSIT00000031932.1">
    <property type="protein sequence ID" value="ENSMSIP00000025302.1"/>
    <property type="gene ID" value="ENSMSIG00000021377.1"/>
</dbReference>
<dbReference type="GO" id="GO:0042157">
    <property type="term" value="P:lipoprotein metabolic process"/>
    <property type="evidence" value="ECO:0007669"/>
    <property type="project" value="InterPro"/>
</dbReference>
<feature type="compositionally biased region" description="Basic and acidic residues" evidence="2">
    <location>
        <begin position="80"/>
        <end position="90"/>
    </location>
</feature>
<comment type="similarity">
    <text evidence="1">Belongs to the apolipoprotein L family.</text>
</comment>
<dbReference type="GO" id="GO:0016020">
    <property type="term" value="C:membrane"/>
    <property type="evidence" value="ECO:0007669"/>
    <property type="project" value="TreeGrafter"/>
</dbReference>
<dbReference type="GO" id="GO:0006869">
    <property type="term" value="P:lipid transport"/>
    <property type="evidence" value="ECO:0007669"/>
    <property type="project" value="InterPro"/>
</dbReference>
<evidence type="ECO:0000256" key="1">
    <source>
        <dbReference type="ARBA" id="ARBA00010090"/>
    </source>
</evidence>
<feature type="region of interest" description="Disordered" evidence="2">
    <location>
        <begin position="63"/>
        <end position="170"/>
    </location>
</feature>
<dbReference type="PANTHER" id="PTHR14096">
    <property type="entry name" value="APOLIPOPROTEIN L"/>
    <property type="match status" value="1"/>
</dbReference>
<dbReference type="GO" id="GO:0005576">
    <property type="term" value="C:extracellular region"/>
    <property type="evidence" value="ECO:0007669"/>
    <property type="project" value="InterPro"/>
</dbReference>
<dbReference type="AlphaFoldDB" id="A0A8C6HR67"/>
<feature type="compositionally biased region" description="Acidic residues" evidence="2">
    <location>
        <begin position="66"/>
        <end position="77"/>
    </location>
</feature>
<reference evidence="3" key="1">
    <citation type="submission" date="2025-08" db="UniProtKB">
        <authorList>
            <consortium name="Ensembl"/>
        </authorList>
    </citation>
    <scope>IDENTIFICATION</scope>
</reference>
<name>A0A8C6HR67_MUSSI</name>
<protein>
    <submittedName>
        <fullName evidence="3">Apolipoprotein L 7a</fullName>
    </submittedName>
</protein>
<evidence type="ECO:0000313" key="3">
    <source>
        <dbReference type="Ensembl" id="ENSMSIP00000025302.1"/>
    </source>
</evidence>
<dbReference type="PANTHER" id="PTHR14096:SF27">
    <property type="entry name" value="APOLIPOPROTEIN L2"/>
    <property type="match status" value="1"/>
</dbReference>
<dbReference type="Proteomes" id="UP000694415">
    <property type="component" value="Unplaced"/>
</dbReference>
<dbReference type="GeneTree" id="ENSGT01030000234599"/>
<feature type="compositionally biased region" description="Acidic residues" evidence="2">
    <location>
        <begin position="91"/>
        <end position="168"/>
    </location>
</feature>
<evidence type="ECO:0000256" key="2">
    <source>
        <dbReference type="SAM" id="MobiDB-lite"/>
    </source>
</evidence>
<keyword evidence="4" id="KW-1185">Reference proteome</keyword>
<accession>A0A8C6HR67</accession>
<proteinExistence type="inferred from homology"/>
<evidence type="ECO:0000313" key="4">
    <source>
        <dbReference type="Proteomes" id="UP000694415"/>
    </source>
</evidence>
<sequence>PYTLPSHLDRECFLESVVNYLLDTWSTEDLRLLLTEEETWKHFVAEVDLSREEEAALQESLAEIFADPDGEDEDELQNDLQDKNERKEEDSLSEELGESEADTDVEDEDGDAEDEDSDTEDEDRDIEDENSNREDEDSDTEDEDNDIEDEDSNTEGEDSDTEDEEEIQNDLWHKERFLDAYPRVKLELEEIIRKLHALADKVDKVHRDCTISKAVASSSSAVSGVLTILGLALAPVTAGVSLALSATGLGLGVAAAVTSVSTSIVEKVSVVSAEDEASKLVPTNKDTMKGLNEVLGQSGPRLLSLSTNTIQRLQGIQKCINAIPLAKANTRLANNAKRLMTTGKISARNTKQVQKAFGGTALAMTKGARIMGAATAGFFLLQDVISLVEDSKHLHEGAKSECAAELRHQAQDLEQKLRKLKEVHDSLTK</sequence>